<dbReference type="EMBL" id="LNXW01000005">
    <property type="protein sequence ID" value="KTC83379.1"/>
    <property type="molecule type" value="Genomic_DNA"/>
</dbReference>
<dbReference type="AlphaFoldDB" id="A0A0W0SJ21"/>
<evidence type="ECO:0000313" key="1">
    <source>
        <dbReference type="EMBL" id="KTC83379.1"/>
    </source>
</evidence>
<accession>A0A0W0SJ21</accession>
<protein>
    <submittedName>
        <fullName evidence="1">Uncharacterized protein</fullName>
    </submittedName>
</protein>
<organism evidence="1 2">
    <name type="scientific">Legionella cherrii</name>
    <dbReference type="NCBI Taxonomy" id="28084"/>
    <lineage>
        <taxon>Bacteria</taxon>
        <taxon>Pseudomonadati</taxon>
        <taxon>Pseudomonadota</taxon>
        <taxon>Gammaproteobacteria</taxon>
        <taxon>Legionellales</taxon>
        <taxon>Legionellaceae</taxon>
        <taxon>Legionella</taxon>
    </lineage>
</organism>
<sequence>MIKIDTKNTKARISYFISELILSDLKNDMIKSGYDLKGKSKWICEAVLELLNMNNYKELVMLSDQMQGFEKLDYISVDRSFKTLISDAVVNIRTDYPSLEGVQSKILRTAILQRLIKS</sequence>
<proteinExistence type="predicted"/>
<reference evidence="1 2" key="1">
    <citation type="submission" date="2015-11" db="EMBL/GenBank/DDBJ databases">
        <title>Genomic analysis of 38 Legionella species identifies large and diverse effector repertoires.</title>
        <authorList>
            <person name="Burstein D."/>
            <person name="Amaro F."/>
            <person name="Zusman T."/>
            <person name="Lifshitz Z."/>
            <person name="Cohen O."/>
            <person name="Gilbert J.A."/>
            <person name="Pupko T."/>
            <person name="Shuman H.A."/>
            <person name="Segal G."/>
        </authorList>
    </citation>
    <scope>NUCLEOTIDE SEQUENCE [LARGE SCALE GENOMIC DNA]</scope>
    <source>
        <strain evidence="1 2">ORW</strain>
    </source>
</reference>
<dbReference type="STRING" id="28084.Lche_0038"/>
<name>A0A0W0SJ21_9GAMM</name>
<dbReference type="PATRIC" id="fig|28084.5.peg.41"/>
<gene>
    <name evidence="1" type="ORF">Lche_0038</name>
</gene>
<comment type="caution">
    <text evidence="1">The sequence shown here is derived from an EMBL/GenBank/DDBJ whole genome shotgun (WGS) entry which is preliminary data.</text>
</comment>
<dbReference type="RefSeq" id="WP_058387239.1">
    <property type="nucleotide sequence ID" value="NZ_LNXW01000005.1"/>
</dbReference>
<dbReference type="Proteomes" id="UP000054921">
    <property type="component" value="Unassembled WGS sequence"/>
</dbReference>
<dbReference type="OrthoDB" id="5571792at2"/>
<evidence type="ECO:0000313" key="2">
    <source>
        <dbReference type="Proteomes" id="UP000054921"/>
    </source>
</evidence>